<name>A0A382NZ95_9ZZZZ</name>
<dbReference type="InterPro" id="IPR011335">
    <property type="entry name" value="Restrct_endonuc-II-like"/>
</dbReference>
<accession>A0A382NZ95</accession>
<feature type="domain" description="PD-(D/E)XK endonuclease-like" evidence="1">
    <location>
        <begin position="78"/>
        <end position="218"/>
    </location>
</feature>
<evidence type="ECO:0000259" key="1">
    <source>
        <dbReference type="Pfam" id="PF12705"/>
    </source>
</evidence>
<dbReference type="AlphaFoldDB" id="A0A382NZ95"/>
<gene>
    <name evidence="2" type="ORF">METZ01_LOCUS318661</name>
</gene>
<evidence type="ECO:0000313" key="2">
    <source>
        <dbReference type="EMBL" id="SVC65807.1"/>
    </source>
</evidence>
<dbReference type="InterPro" id="IPR038726">
    <property type="entry name" value="PDDEXK_AddAB-type"/>
</dbReference>
<proteinExistence type="predicted"/>
<organism evidence="2">
    <name type="scientific">marine metagenome</name>
    <dbReference type="NCBI Taxonomy" id="408172"/>
    <lineage>
        <taxon>unclassified sequences</taxon>
        <taxon>metagenomes</taxon>
        <taxon>ecological metagenomes</taxon>
    </lineage>
</organism>
<protein>
    <recommendedName>
        <fullName evidence="1">PD-(D/E)XK endonuclease-like domain-containing protein</fullName>
    </recommendedName>
</protein>
<dbReference type="SUPFAM" id="SSF52980">
    <property type="entry name" value="Restriction endonuclease-like"/>
    <property type="match status" value="1"/>
</dbReference>
<dbReference type="InterPro" id="IPR011604">
    <property type="entry name" value="PDDEXK-like_dom_sf"/>
</dbReference>
<dbReference type="Pfam" id="PF12705">
    <property type="entry name" value="PDDEXK_1"/>
    <property type="match status" value="1"/>
</dbReference>
<sequence>MAADRIFNFSPSEFAFGFESCQKCYYDKKVYGIALRTPFPSIFSKFDSLQKNYYHTKSSKLISPDLEEGEIVANYNKMLYSEVLYDNKKRPFTMSGKIDGYIKHKDSFTVIDFKTTSISEKKIYTYTTQLQSYALMMQKPRKGSLKLEPINKLGIFCFDPSNISATNGKDCSIYMNTKWFEIKRDNQSLIKYISGILEVLNSEEAPKENPSCGICNFRKKITI</sequence>
<dbReference type="Gene3D" id="3.90.320.10">
    <property type="match status" value="1"/>
</dbReference>
<reference evidence="2" key="1">
    <citation type="submission" date="2018-05" db="EMBL/GenBank/DDBJ databases">
        <authorList>
            <person name="Lanie J.A."/>
            <person name="Ng W.-L."/>
            <person name="Kazmierczak K.M."/>
            <person name="Andrzejewski T.M."/>
            <person name="Davidsen T.M."/>
            <person name="Wayne K.J."/>
            <person name="Tettelin H."/>
            <person name="Glass J.I."/>
            <person name="Rusch D."/>
            <person name="Podicherti R."/>
            <person name="Tsui H.-C.T."/>
            <person name="Winkler M.E."/>
        </authorList>
    </citation>
    <scope>NUCLEOTIDE SEQUENCE</scope>
</reference>
<dbReference type="EMBL" id="UINC01103430">
    <property type="protein sequence ID" value="SVC65807.1"/>
    <property type="molecule type" value="Genomic_DNA"/>
</dbReference>